<dbReference type="SMART" id="SM01360">
    <property type="entry name" value="A2M"/>
    <property type="match status" value="1"/>
</dbReference>
<dbReference type="EMBL" id="JAVDTI010000006">
    <property type="protein sequence ID" value="MDR6808401.1"/>
    <property type="molecule type" value="Genomic_DNA"/>
</dbReference>
<dbReference type="InterPro" id="IPR002890">
    <property type="entry name" value="MG2"/>
</dbReference>
<evidence type="ECO:0000256" key="2">
    <source>
        <dbReference type="SAM" id="Phobius"/>
    </source>
</evidence>
<feature type="transmembrane region" description="Helical" evidence="2">
    <location>
        <begin position="7"/>
        <end position="25"/>
    </location>
</feature>
<dbReference type="PANTHER" id="PTHR40094:SF1">
    <property type="entry name" value="UBIQUITIN DOMAIN-CONTAINING PROTEIN"/>
    <property type="match status" value="1"/>
</dbReference>
<dbReference type="Pfam" id="PF00207">
    <property type="entry name" value="A2M"/>
    <property type="match status" value="1"/>
</dbReference>
<gene>
    <name evidence="4" type="ORF">J2W84_005463</name>
</gene>
<feature type="domain" description="Alpha-2-macroglobulin" evidence="3">
    <location>
        <begin position="1253"/>
        <end position="1343"/>
    </location>
</feature>
<dbReference type="InterPro" id="IPR051802">
    <property type="entry name" value="YfhM-like"/>
</dbReference>
<dbReference type="SUPFAM" id="SSF48239">
    <property type="entry name" value="Terpenoid cyclases/Protein prenyltransferases"/>
    <property type="match status" value="1"/>
</dbReference>
<accession>A0ABU1R4Q5</accession>
<evidence type="ECO:0000259" key="3">
    <source>
        <dbReference type="SMART" id="SM01360"/>
    </source>
</evidence>
<protein>
    <submittedName>
        <fullName evidence="4">Uncharacterized protein YfaS (Alpha-2-macroglobulin family)</fullName>
    </submittedName>
</protein>
<reference evidence="4 5" key="1">
    <citation type="submission" date="2023-07" db="EMBL/GenBank/DDBJ databases">
        <title>Sorghum-associated microbial communities from plants grown in Nebraska, USA.</title>
        <authorList>
            <person name="Schachtman D."/>
        </authorList>
    </citation>
    <scope>NUCLEOTIDE SEQUENCE [LARGE SCALE GENOMIC DNA]</scope>
    <source>
        <strain evidence="4 5">BE57</strain>
    </source>
</reference>
<comment type="caution">
    <text evidence="4">The sequence shown here is derived from an EMBL/GenBank/DDBJ whole genome shotgun (WGS) entry which is preliminary data.</text>
</comment>
<comment type="similarity">
    <text evidence="1">Belongs to the protease inhibitor I39 (alpha-2-macroglobulin) family. Bacterial alpha-2-macroglobulin subfamily.</text>
</comment>
<organism evidence="4 5">
    <name type="scientific">Dyadobacter fermentans</name>
    <dbReference type="NCBI Taxonomy" id="94254"/>
    <lineage>
        <taxon>Bacteria</taxon>
        <taxon>Pseudomonadati</taxon>
        <taxon>Bacteroidota</taxon>
        <taxon>Cytophagia</taxon>
        <taxon>Cytophagales</taxon>
        <taxon>Spirosomataceae</taxon>
        <taxon>Dyadobacter</taxon>
    </lineage>
</organism>
<dbReference type="RefSeq" id="WP_309990118.1">
    <property type="nucleotide sequence ID" value="NZ_JAVDTI010000006.1"/>
</dbReference>
<evidence type="ECO:0000313" key="4">
    <source>
        <dbReference type="EMBL" id="MDR6808401.1"/>
    </source>
</evidence>
<proteinExistence type="inferred from homology"/>
<keyword evidence="2" id="KW-1133">Transmembrane helix</keyword>
<keyword evidence="2" id="KW-0812">Transmembrane</keyword>
<sequence>MKIAYTFGYYLIITIIISLTMHTYGQSPVKNYNAEWKKVDELIDKGLDKDALEQVKKIYGLAKQEKQDAQVIKAAVFMTQLQTENRDNNTIASIKELEREMAASTGPTRSILTSLVASEYYTYYQTFRWQLYNRTATVAFDKKDIATWGTEDFHERIGALFLESIREEALLKKTRLDVYDAIITKGNMRQLRPTLFDLLAFRALEYFSSDERNIKKPAYAFEINTASAFDPAADFIHRKFETKDSASLEYHALLLYQKLIAFHLEDKDPGALIDVDLARLQYVNQKSVHPDKAELYYMAVNHVEDQYQTTPAAAQAWYLKAAWLNEKADRYKPGKDSAGQFERVKALEICRQIMRDNPDTEGGVNAFNLSKTITRPNLALSVEMVNSIGKPFRVLVKYRNFNKLYFRVIKLNEFLRKKLEDDQQNTKWTTLAVAKPEKSWEQPLPDKQDYQEHSVEVKADGLPSGEYVILASTAPDFSRTNALTGAAICYVSDISFIQKGDDFFVLNRESGEPLPGAKVQLWQKRYDYNTRSFIKNKGALLTADKDAHFKREHIRQVNYGEQHMLDITYENDRLFVQENTNRYYYNEDAMPASDQDKERVYLFTDRSLYRPGQTVYYKGIVAKGDGVLNSQQEEFTAVLYNANAEHVAEAKHRVNAFGSFSGSFVIPGNGLPGNFYIQVRDNFRVDFHVEEYKRPRFAVEFDTLKATYKVNDTIKVTGKAMAYAGNSIDAAMVKYRVVRAPRFPYAWARKRWWVSEEPMVIAHGEAVTDASGQFHVDFEAIPDRKVDPKADPVFEYTIHADVTDNNGETRSAETAVSVGYKSYVLKAQIPSEMETGEFKTLAIRTENLAGVFTPAEATIRITRIMPENRLIRNRYWERPDLFVMSKSEFIASFPHDEYDRETEMENWEKAGSPVTKTVQLAPDSTVPVSEFNLTAGFYQIEIHSTNAAGEKLTEVKFTELKDPGAKKPAYPQYLTATPATAAEPGEKGFYMLGTSASKAFVISTTNRKSGPAGFSYLTFSEELKKFDYTPSEADRGGFQVDYIFVKHNRIHTHTESIAVPWTNKDLKIEYVTFRDKTLPGSKETWKVKISGYKKEHVAAEMLGSMYDASLDQFYPHQWRKPYIWPVHMGLGSWTDSGNFDDTNAEVLYGYNENYKSFEKRYDELVFNPYSRRLSRNRMTIRGAVEYKKSAPAGGAVMAQAAPMAAEEMTDFAVEGDPHLNEVVKVGYGTNKSEQQAAAEKQPAPAVRTNFNETAFFFPDLKTDSEGNISFSFTMPEALTRWKFQALAHTQELAIGYSSKEIVTQKDLMVQPNAPRFLREGDRISFPVKVANLGSAMVNGEVSLLLFDSETNESLDQLFHNNSSSSSFSVAAGQSSTTFFTLEIPRGFTKMVTWRAVAKAGNLSDGEENILPVLPNRMLVTESMPLSMKGNGTKHFTFEKLLASSKSKTLAHQSVTVEYSSNPAWYAVQSLPYLMEYPYECAEQTWNRYYANSLASHIVNASPRIAEVFKSWKGTDALQSNLTKNQELKSVLIQETPWVLAAKTEEEQKRNIALLFDLAKMENELNGAMQKLQEMQSPNGGFVWFKGGPDDRYMTQYIVTGIGHLQKINALPSAQLANINAIIEKALPYLDKRIEEDYDKLVKSKSNLKQYVPGPVEIQYLYARSFFTKPIPAATQKAYQYYSERARLTWVSQPKLLQGMTALVCHRTKDEKTASQILESLRQTAVRNDELGMYWKSNQRGWWWHEAPIERQALLIEAFQEIGNDQQAVGELKTWLLKNKQTSSWESTKATAEACYALLLNGSDWLAESPTATVRIGNTEVSSKDQKTELGTGYMKQTVDTGITPQMGNIEVVVNGSSSAASLPSWGAVYWQYFEDLDKITFAETPLKLSKQLFVETNTDSGPVLTPVREGDAVKVGDKIKVRIELRVDRDMEYVHMKDMRASGLEPVNVLSGYRWQGGLGYYESTRDASTNFFFNALRKGTYVFEYPLFITHEGDFSNGITTIQCMYAPEFTAHSEGVRLKALPNK</sequence>
<dbReference type="Gene3D" id="2.20.130.20">
    <property type="match status" value="1"/>
</dbReference>
<keyword evidence="5" id="KW-1185">Reference proteome</keyword>
<evidence type="ECO:0000256" key="1">
    <source>
        <dbReference type="ARBA" id="ARBA00010556"/>
    </source>
</evidence>
<name>A0ABU1R4Q5_9BACT</name>
<keyword evidence="2" id="KW-0472">Membrane</keyword>
<dbReference type="Pfam" id="PF01835">
    <property type="entry name" value="MG2"/>
    <property type="match status" value="1"/>
</dbReference>
<dbReference type="InterPro" id="IPR001599">
    <property type="entry name" value="Macroglobln_a2"/>
</dbReference>
<dbReference type="Proteomes" id="UP001264980">
    <property type="component" value="Unassembled WGS sequence"/>
</dbReference>
<dbReference type="InterPro" id="IPR041246">
    <property type="entry name" value="Bact_MG10"/>
</dbReference>
<dbReference type="Pfam" id="PF17973">
    <property type="entry name" value="bMG10"/>
    <property type="match status" value="1"/>
</dbReference>
<dbReference type="InterPro" id="IPR008930">
    <property type="entry name" value="Terpenoid_cyclase/PrenylTrfase"/>
</dbReference>
<evidence type="ECO:0000313" key="5">
    <source>
        <dbReference type="Proteomes" id="UP001264980"/>
    </source>
</evidence>
<dbReference type="Gene3D" id="2.60.40.1930">
    <property type="match status" value="1"/>
</dbReference>
<dbReference type="Gene3D" id="1.50.10.20">
    <property type="match status" value="1"/>
</dbReference>
<dbReference type="PANTHER" id="PTHR40094">
    <property type="entry name" value="ALPHA-2-MACROGLOBULIN HOMOLOG"/>
    <property type="match status" value="1"/>
</dbReference>